<name>A0A1H6E426_9ACTN</name>
<protein>
    <recommendedName>
        <fullName evidence="3">Molecular chaperone Hsp90</fullName>
    </recommendedName>
</protein>
<sequence length="1025" mass="108764">MGRVSVHGRSPMSGPGEVGVPDLYGTAAIRERVLAAWAASPARFREDANTEEDFALGGYRDRVVIELAQNAADAALRRGAPGRLRLRLAGGVLTAANTGAPLDAAGVQALSTLRASAKRDETAAVGRFGVGFAAVVAVSDEPAVLPAVGRPGVAWSAPRTRELVAQIPALADELLRRGGHVPVLRLPFPARSQEAEPGFDTVVRLPLRDAETEALVRRQLAEVGPALMLALPGLRTVEIEIDGRTRTVTAGHEPDGTVVIDGVRWRTVVEEGTLAPALLADRPTEERARPTWRVRWAVPEEAPGLGRKGLPEEVPAVLHAPTPSEERLDLPALLIATFPLAPDRRHIAPGPLSDFLAERAAEAYVRLLRGLPATPRLLSLVPGGLPAGALDARLRRAIGERLPDAPLLPVAVPGEDGTVRARGRDTVAVDGTPELLDLLAEVLPGLLPAGWPADHPALAALGVRRLPPADVIDLLATLDREPAWWQRLYRALEGARPGTDSLGALPVPLADGRTVRGPRGLLIAADGLDPRPLEVLGLRFVHPEAVHPLLNRLGAVQAGPRAVLADPAVRAAVEGSFDADDPEPIAEAVLGLVAEAALDPGDEPWLAELALPGADGEPYPAGELLLPTSPLREIMAADAPFGVVAAELVERWGEGPLEAAGVLRGFALARAQDVDLQAQAHDPVLDLDDEEEWACDVLARLGPQELPPQLPELLAVRDLELVEDWDAALELLAEPPLREAVVDPAQVMLHDGRRVAVPSYTAWWLRGRPVLGGRRPADLRSADAHELAGLYDVAPAGLDPVLARALGVRRSVDGLLAEPGGADELLRRLADPGRTVSRALLRRLWTALADRAAATGEPPAEPPRWIRALVRGTPEVVPAEDAMVLDAPALLPLLADQPLVITAYDRAVTLAETLDLALASEEVPGAVESRGTPRAVPQAVHEVLADVDEGLPDEYLAHERLVVDGQTVSWWYEEDTGAVHAADAAGLARGLAWAAGHWTDRLLLEAVLRDPATAPDILAERDLEP</sequence>
<evidence type="ECO:0000313" key="1">
    <source>
        <dbReference type="EMBL" id="SEG92392.1"/>
    </source>
</evidence>
<gene>
    <name evidence="1" type="ORF">SAMN04489712_13339</name>
</gene>
<evidence type="ECO:0008006" key="3">
    <source>
        <dbReference type="Google" id="ProtNLM"/>
    </source>
</evidence>
<dbReference type="InterPro" id="IPR036890">
    <property type="entry name" value="HATPase_C_sf"/>
</dbReference>
<dbReference type="SUPFAM" id="SSF55874">
    <property type="entry name" value="ATPase domain of HSP90 chaperone/DNA topoisomerase II/histidine kinase"/>
    <property type="match status" value="1"/>
</dbReference>
<evidence type="ECO:0000313" key="2">
    <source>
        <dbReference type="Proteomes" id="UP000236723"/>
    </source>
</evidence>
<dbReference type="Proteomes" id="UP000236723">
    <property type="component" value="Unassembled WGS sequence"/>
</dbReference>
<dbReference type="AlphaFoldDB" id="A0A1H6E426"/>
<organism evidence="1 2">
    <name type="scientific">Thermomonospora echinospora</name>
    <dbReference type="NCBI Taxonomy" id="1992"/>
    <lineage>
        <taxon>Bacteria</taxon>
        <taxon>Bacillati</taxon>
        <taxon>Actinomycetota</taxon>
        <taxon>Actinomycetes</taxon>
        <taxon>Streptosporangiales</taxon>
        <taxon>Thermomonosporaceae</taxon>
        <taxon>Thermomonospora</taxon>
    </lineage>
</organism>
<accession>A0A1H6E426</accession>
<keyword evidence="2" id="KW-1185">Reference proteome</keyword>
<dbReference type="NCBIfam" id="NF047352">
    <property type="entry name" value="P_loop_sacsin"/>
    <property type="match status" value="1"/>
</dbReference>
<proteinExistence type="predicted"/>
<dbReference type="EMBL" id="FNVO01000033">
    <property type="protein sequence ID" value="SEG92392.1"/>
    <property type="molecule type" value="Genomic_DNA"/>
</dbReference>
<reference evidence="2" key="1">
    <citation type="submission" date="2016-10" db="EMBL/GenBank/DDBJ databases">
        <authorList>
            <person name="Varghese N."/>
            <person name="Submissions S."/>
        </authorList>
    </citation>
    <scope>NUCLEOTIDE SEQUENCE [LARGE SCALE GENOMIC DNA]</scope>
    <source>
        <strain evidence="2">DSM 43163</strain>
    </source>
</reference>